<protein>
    <recommendedName>
        <fullName evidence="5">Mll5186 protein</fullName>
    </recommendedName>
</protein>
<feature type="transmembrane region" description="Helical" evidence="2">
    <location>
        <begin position="101"/>
        <end position="123"/>
    </location>
</feature>
<feature type="coiled-coil region" evidence="1">
    <location>
        <begin position="266"/>
        <end position="318"/>
    </location>
</feature>
<proteinExistence type="predicted"/>
<sequence>MIDPRATASSEAGYVDWGAIFAGAVVAAGTSLVLTTFAGALGLGSISVGKDGGISTFGLILTGLFTAISVVAVYMLGGYVAGRMRRGVGDATHDETTARDGLHGLVVWGLGMLVAGSFAASVIGGTARTVGGAAQTAVQAAGTAAGGLAQGAGQLLGGAASGIGQAAGGAAQGAGNAAPTLQDALPEGLRSNPVDYLVDQMVRPGGAGGNQAQDPAAAQKQLATILMNLVRTGNISDADRAFLRDQVASRAGISPEEADARVKEAVNKSQALRAEAQKKVDDAKAEAERLKTEAQKRIDEAKAQAEAAAEKARAASILTAFLLAASALVAAAAAAIGAVWGGRHRDEGRIWKGLSYSK</sequence>
<evidence type="ECO:0000256" key="1">
    <source>
        <dbReference type="SAM" id="Coils"/>
    </source>
</evidence>
<keyword evidence="2" id="KW-0472">Membrane</keyword>
<feature type="transmembrane region" description="Helical" evidence="2">
    <location>
        <begin position="20"/>
        <end position="44"/>
    </location>
</feature>
<evidence type="ECO:0008006" key="5">
    <source>
        <dbReference type="Google" id="ProtNLM"/>
    </source>
</evidence>
<organism evidence="3 4">
    <name type="scientific">Chelatococcus sambhunathii</name>
    <dbReference type="NCBI Taxonomy" id="363953"/>
    <lineage>
        <taxon>Bacteria</taxon>
        <taxon>Pseudomonadati</taxon>
        <taxon>Pseudomonadota</taxon>
        <taxon>Alphaproteobacteria</taxon>
        <taxon>Hyphomicrobiales</taxon>
        <taxon>Chelatococcaceae</taxon>
        <taxon>Chelatococcus</taxon>
    </lineage>
</organism>
<name>A0ABU1DH03_9HYPH</name>
<evidence type="ECO:0000313" key="3">
    <source>
        <dbReference type="EMBL" id="MDR4307394.1"/>
    </source>
</evidence>
<comment type="caution">
    <text evidence="3">The sequence shown here is derived from an EMBL/GenBank/DDBJ whole genome shotgun (WGS) entry which is preliminary data.</text>
</comment>
<feature type="transmembrane region" description="Helical" evidence="2">
    <location>
        <begin position="317"/>
        <end position="340"/>
    </location>
</feature>
<accession>A0ABU1DH03</accession>
<evidence type="ECO:0000256" key="2">
    <source>
        <dbReference type="SAM" id="Phobius"/>
    </source>
</evidence>
<dbReference type="Proteomes" id="UP001181622">
    <property type="component" value="Unassembled WGS sequence"/>
</dbReference>
<keyword evidence="1" id="KW-0175">Coiled coil</keyword>
<evidence type="ECO:0000313" key="4">
    <source>
        <dbReference type="Proteomes" id="UP001181622"/>
    </source>
</evidence>
<keyword evidence="2" id="KW-1133">Transmembrane helix</keyword>
<gene>
    <name evidence="3" type="ORF">IHQ68_12275</name>
</gene>
<dbReference type="EMBL" id="JADBEO010000024">
    <property type="protein sequence ID" value="MDR4307394.1"/>
    <property type="molecule type" value="Genomic_DNA"/>
</dbReference>
<keyword evidence="4" id="KW-1185">Reference proteome</keyword>
<feature type="transmembrane region" description="Helical" evidence="2">
    <location>
        <begin position="56"/>
        <end position="81"/>
    </location>
</feature>
<keyword evidence="2" id="KW-0812">Transmembrane</keyword>
<reference evidence="3" key="1">
    <citation type="submission" date="2020-10" db="EMBL/GenBank/DDBJ databases">
        <authorList>
            <person name="Abbas A."/>
            <person name="Razzaq R."/>
            <person name="Waqas M."/>
            <person name="Abbas N."/>
            <person name="Nielsen T.K."/>
            <person name="Hansen L.H."/>
            <person name="Hussain S."/>
            <person name="Shahid M."/>
        </authorList>
    </citation>
    <scope>NUCLEOTIDE SEQUENCE</scope>
    <source>
        <strain evidence="3">S14</strain>
    </source>
</reference>